<keyword evidence="6 7" id="KW-0472">Membrane</keyword>
<dbReference type="SUPFAM" id="SSF161098">
    <property type="entry name" value="MetI-like"/>
    <property type="match status" value="1"/>
</dbReference>
<evidence type="ECO:0000256" key="1">
    <source>
        <dbReference type="ARBA" id="ARBA00004651"/>
    </source>
</evidence>
<comment type="subcellular location">
    <subcellularLocation>
        <location evidence="1 7">Cell membrane</location>
        <topology evidence="1 7">Multi-pass membrane protein</topology>
    </subcellularLocation>
</comment>
<keyword evidence="5 7" id="KW-1133">Transmembrane helix</keyword>
<keyword evidence="3" id="KW-1003">Cell membrane</keyword>
<dbReference type="Gene3D" id="1.10.3720.10">
    <property type="entry name" value="MetI-like"/>
    <property type="match status" value="1"/>
</dbReference>
<dbReference type="GO" id="GO:0005886">
    <property type="term" value="C:plasma membrane"/>
    <property type="evidence" value="ECO:0007669"/>
    <property type="project" value="UniProtKB-SubCell"/>
</dbReference>
<feature type="transmembrane region" description="Helical" evidence="7">
    <location>
        <begin position="107"/>
        <end position="126"/>
    </location>
</feature>
<evidence type="ECO:0000256" key="3">
    <source>
        <dbReference type="ARBA" id="ARBA00022475"/>
    </source>
</evidence>
<feature type="transmembrane region" description="Helical" evidence="7">
    <location>
        <begin position="42"/>
        <end position="61"/>
    </location>
</feature>
<keyword evidence="4 7" id="KW-0812">Transmembrane</keyword>
<dbReference type="InterPro" id="IPR051393">
    <property type="entry name" value="ABC_transporter_permease"/>
</dbReference>
<feature type="transmembrane region" description="Helical" evidence="7">
    <location>
        <begin position="292"/>
        <end position="314"/>
    </location>
</feature>
<evidence type="ECO:0000259" key="8">
    <source>
        <dbReference type="PROSITE" id="PS50928"/>
    </source>
</evidence>
<gene>
    <name evidence="9" type="ORF">Cba03nite_01160</name>
</gene>
<dbReference type="PANTHER" id="PTHR30193">
    <property type="entry name" value="ABC TRANSPORTER PERMEASE PROTEIN"/>
    <property type="match status" value="1"/>
</dbReference>
<feature type="domain" description="ABC transmembrane type-1" evidence="8">
    <location>
        <begin position="101"/>
        <end position="313"/>
    </location>
</feature>
<comment type="similarity">
    <text evidence="7">Belongs to the binding-protein-dependent transport system permease family.</text>
</comment>
<keyword evidence="2 7" id="KW-0813">Transport</keyword>
<accession>A0A8J3J616</accession>
<evidence type="ECO:0000313" key="9">
    <source>
        <dbReference type="EMBL" id="GIF78767.1"/>
    </source>
</evidence>
<name>A0A8J3J616_9ACTN</name>
<dbReference type="RefSeq" id="WP_203740400.1">
    <property type="nucleotide sequence ID" value="NZ_BONF01000001.1"/>
</dbReference>
<evidence type="ECO:0000256" key="5">
    <source>
        <dbReference type="ARBA" id="ARBA00022989"/>
    </source>
</evidence>
<reference evidence="9 10" key="1">
    <citation type="submission" date="2021-01" db="EMBL/GenBank/DDBJ databases">
        <title>Whole genome shotgun sequence of Catellatospora bangladeshensis NBRC 107357.</title>
        <authorList>
            <person name="Komaki H."/>
            <person name="Tamura T."/>
        </authorList>
    </citation>
    <scope>NUCLEOTIDE SEQUENCE [LARGE SCALE GENOMIC DNA]</scope>
    <source>
        <strain evidence="9 10">NBRC 107357</strain>
    </source>
</reference>
<feature type="transmembrane region" description="Helical" evidence="7">
    <location>
        <begin position="243"/>
        <end position="261"/>
    </location>
</feature>
<comment type="caution">
    <text evidence="9">The sequence shown here is derived from an EMBL/GenBank/DDBJ whole genome shotgun (WGS) entry which is preliminary data.</text>
</comment>
<proteinExistence type="inferred from homology"/>
<evidence type="ECO:0000256" key="7">
    <source>
        <dbReference type="RuleBase" id="RU363032"/>
    </source>
</evidence>
<dbReference type="AlphaFoldDB" id="A0A8J3J616"/>
<dbReference type="PANTHER" id="PTHR30193:SF41">
    <property type="entry name" value="DIACETYLCHITOBIOSE UPTAKE SYSTEM PERMEASE PROTEIN NGCF"/>
    <property type="match status" value="1"/>
</dbReference>
<dbReference type="EMBL" id="BONF01000001">
    <property type="protein sequence ID" value="GIF78767.1"/>
    <property type="molecule type" value="Genomic_DNA"/>
</dbReference>
<dbReference type="InterPro" id="IPR000515">
    <property type="entry name" value="MetI-like"/>
</dbReference>
<feature type="transmembrane region" description="Helical" evidence="7">
    <location>
        <begin position="138"/>
        <end position="158"/>
    </location>
</feature>
<evidence type="ECO:0000256" key="4">
    <source>
        <dbReference type="ARBA" id="ARBA00022692"/>
    </source>
</evidence>
<evidence type="ECO:0000256" key="2">
    <source>
        <dbReference type="ARBA" id="ARBA00022448"/>
    </source>
</evidence>
<evidence type="ECO:0000313" key="10">
    <source>
        <dbReference type="Proteomes" id="UP000601223"/>
    </source>
</evidence>
<protein>
    <submittedName>
        <fullName evidence="9">Sugar ABC transporter permease</fullName>
    </submittedName>
</protein>
<dbReference type="PROSITE" id="PS50928">
    <property type="entry name" value="ABC_TM1"/>
    <property type="match status" value="1"/>
</dbReference>
<keyword evidence="10" id="KW-1185">Reference proteome</keyword>
<evidence type="ECO:0000256" key="6">
    <source>
        <dbReference type="ARBA" id="ARBA00023136"/>
    </source>
</evidence>
<dbReference type="CDD" id="cd06261">
    <property type="entry name" value="TM_PBP2"/>
    <property type="match status" value="1"/>
</dbReference>
<feature type="transmembrane region" description="Helical" evidence="7">
    <location>
        <begin position="186"/>
        <end position="209"/>
    </location>
</feature>
<dbReference type="Proteomes" id="UP000601223">
    <property type="component" value="Unassembled WGS sequence"/>
</dbReference>
<organism evidence="9 10">
    <name type="scientific">Catellatospora bangladeshensis</name>
    <dbReference type="NCBI Taxonomy" id="310355"/>
    <lineage>
        <taxon>Bacteria</taxon>
        <taxon>Bacillati</taxon>
        <taxon>Actinomycetota</taxon>
        <taxon>Actinomycetes</taxon>
        <taxon>Micromonosporales</taxon>
        <taxon>Micromonosporaceae</taxon>
        <taxon>Catellatospora</taxon>
    </lineage>
</organism>
<dbReference type="InterPro" id="IPR035906">
    <property type="entry name" value="MetI-like_sf"/>
</dbReference>
<sequence length="321" mass="35303">MTVIAPEQAASTARGSGGRDVAPAGPGPARMARLRRKIGDNLQAYAFLAAGLLCFGLFSWWPLVKGIVLSFQQDNFVTDPIWVGFDNYRAVLDDPLFGTAWLNTLEFTGLALLFGFAVPFVMALVINEFRHAKGFFRFAVYLPVMLPPIVSVLLWQYFYDPGTGLFNAVLSGVGLPTSDWTQSPKMAMISLVLVSTWANMGGATIMYLAGLAGIPGELYEAAELDGASIWQRVRHVTIPQMRFIMLVLLLLQIVATMQVFIEPYQLTGTTNEETITVMVLIYRYAFTVNNDFGLAAAMSVLLFIVLGAFSAVYLRLTRKAD</sequence>
<dbReference type="GO" id="GO:0055085">
    <property type="term" value="P:transmembrane transport"/>
    <property type="evidence" value="ECO:0007669"/>
    <property type="project" value="InterPro"/>
</dbReference>
<dbReference type="Pfam" id="PF00528">
    <property type="entry name" value="BPD_transp_1"/>
    <property type="match status" value="1"/>
</dbReference>